<dbReference type="Gene3D" id="1.10.3210.10">
    <property type="entry name" value="Hypothetical protein af1432"/>
    <property type="match status" value="1"/>
</dbReference>
<dbReference type="Proteomes" id="UP000748308">
    <property type="component" value="Unassembled WGS sequence"/>
</dbReference>
<protein>
    <submittedName>
        <fullName evidence="2">HD-GYP domain-containing protein</fullName>
    </submittedName>
</protein>
<comment type="caution">
    <text evidence="2">The sequence shown here is derived from an EMBL/GenBank/DDBJ whole genome shotgun (WGS) entry which is preliminary data.</text>
</comment>
<dbReference type="CDD" id="cd00077">
    <property type="entry name" value="HDc"/>
    <property type="match status" value="1"/>
</dbReference>
<sequence length="475" mass="52015">MSAEARQAFARQAKEAFSGLLLAAAEALRVEVRLLDLRGEVIAGSGATDRGVAAPRLRAPIEHRGVTLGQLEAIPGCPAHEPLLRALAEQIAARFGGEQDLDRIADRLGQAYDEINLLYRFTRIQQPDRSLAENTVDLLAETAEMITPRLLILGRADGQPLQWHCPLATDRPQALRWLVHAPENLAAVQAEFARRALRPEGPGERCPGALLTPHGMIDYLLVPVRTRAETSGFVGLFRADQEAPLETGEVRLLECLAKELSHGATYHRLLEELNEMLFSTVRGLVAAIDAKDEYTRGHSQRVYHISLLIAERLGLPAEELQAVSWAALLHDVGKIAIDRAILNKPGRLTDDEYRMIQTHPARGCRVLEPIPQLRGILPGIRHHHERWDGRGYPDGLQGEAIPLVARIIGVADTYDAIVSTRAYRQAGTLDHALAEIERGLGTQFDPRIVPVFLELAAEGALAALTPEAEGNQAAA</sequence>
<dbReference type="InterPro" id="IPR003607">
    <property type="entry name" value="HD/PDEase_dom"/>
</dbReference>
<dbReference type="PANTHER" id="PTHR43155">
    <property type="entry name" value="CYCLIC DI-GMP PHOSPHODIESTERASE PA4108-RELATED"/>
    <property type="match status" value="1"/>
</dbReference>
<dbReference type="Pfam" id="PF13487">
    <property type="entry name" value="HD_5"/>
    <property type="match status" value="1"/>
</dbReference>
<dbReference type="SUPFAM" id="SSF109604">
    <property type="entry name" value="HD-domain/PDEase-like"/>
    <property type="match status" value="1"/>
</dbReference>
<proteinExistence type="predicted"/>
<name>A0A938BPU3_UNCEI</name>
<dbReference type="InterPro" id="IPR037522">
    <property type="entry name" value="HD_GYP_dom"/>
</dbReference>
<dbReference type="EMBL" id="VGIY01000011">
    <property type="protein sequence ID" value="MBM3316412.1"/>
    <property type="molecule type" value="Genomic_DNA"/>
</dbReference>
<accession>A0A938BPU3</accession>
<gene>
    <name evidence="2" type="ORF">FJY75_01030</name>
</gene>
<evidence type="ECO:0000313" key="2">
    <source>
        <dbReference type="EMBL" id="MBM3316412.1"/>
    </source>
</evidence>
<evidence type="ECO:0000313" key="3">
    <source>
        <dbReference type="Proteomes" id="UP000748308"/>
    </source>
</evidence>
<feature type="domain" description="HD-GYP" evidence="1">
    <location>
        <begin position="273"/>
        <end position="468"/>
    </location>
</feature>
<organism evidence="2 3">
    <name type="scientific">Eiseniibacteriota bacterium</name>
    <dbReference type="NCBI Taxonomy" id="2212470"/>
    <lineage>
        <taxon>Bacteria</taxon>
        <taxon>Candidatus Eiseniibacteriota</taxon>
    </lineage>
</organism>
<dbReference type="SMART" id="SM00471">
    <property type="entry name" value="HDc"/>
    <property type="match status" value="1"/>
</dbReference>
<evidence type="ECO:0000259" key="1">
    <source>
        <dbReference type="PROSITE" id="PS51832"/>
    </source>
</evidence>
<dbReference type="PROSITE" id="PS51832">
    <property type="entry name" value="HD_GYP"/>
    <property type="match status" value="1"/>
</dbReference>
<dbReference type="AlphaFoldDB" id="A0A938BPU3"/>
<reference evidence="2" key="1">
    <citation type="submission" date="2019-03" db="EMBL/GenBank/DDBJ databases">
        <title>Lake Tanganyika Metagenome-Assembled Genomes (MAGs).</title>
        <authorList>
            <person name="Tran P."/>
        </authorList>
    </citation>
    <scope>NUCLEOTIDE SEQUENCE</scope>
    <source>
        <strain evidence="2">M_DeepCast_400m_m2_100</strain>
    </source>
</reference>